<feature type="domain" description="C2H2-type" evidence="9">
    <location>
        <begin position="45"/>
        <end position="72"/>
    </location>
</feature>
<dbReference type="InterPro" id="IPR007219">
    <property type="entry name" value="XnlR_reg_dom"/>
</dbReference>
<evidence type="ECO:0000313" key="11">
    <source>
        <dbReference type="EMBL" id="AOW28622.1"/>
    </source>
</evidence>
<evidence type="ECO:0000256" key="1">
    <source>
        <dbReference type="ARBA" id="ARBA00004123"/>
    </source>
</evidence>
<dbReference type="PANTHER" id="PTHR40626:SF11">
    <property type="entry name" value="ZINC FINGER PROTEIN YPR022C"/>
    <property type="match status" value="1"/>
</dbReference>
<dbReference type="Proteomes" id="UP000000559">
    <property type="component" value="Chromosome 3"/>
</dbReference>
<evidence type="ECO:0000256" key="2">
    <source>
        <dbReference type="ARBA" id="ARBA00022723"/>
    </source>
</evidence>
<keyword evidence="4 7" id="KW-0863">Zinc-finger</keyword>
<dbReference type="PROSITE" id="PS00028">
    <property type="entry name" value="ZINC_FINGER_C2H2_1"/>
    <property type="match status" value="1"/>
</dbReference>
<keyword evidence="12" id="KW-1185">Reference proteome</keyword>
<dbReference type="OrthoDB" id="1405595at2759"/>
<dbReference type="InterPro" id="IPR013087">
    <property type="entry name" value="Znf_C2H2_type"/>
</dbReference>
<dbReference type="EMBL" id="CP017625">
    <property type="protein sequence ID" value="AOW28622.1"/>
    <property type="molecule type" value="Genomic_DNA"/>
</dbReference>
<sequence length="1089" mass="123550">MPPLDSPSSNTESTPTSNDDQVISKKRSQSISSGGRKKKRSLGVFPCTHCDKVFTRSDHLARHNLNHEPKEVYVCDFVMDYHGSKSKCGKTFVRKDLKERHIKRHYELTNLEKESDGINNKALKKRKGSTSSNTSTSSTTGMHISNILDDRLPQPSSPAPPSHQQQSGTSTSRKYSIKPHASPQCANMVHQNTLPSQTQSNVRMSTNGISQNQKSLQNLSNSIPAVPTQQSSPGYQTTIQANNFVHIQNELNNFNNLNNLNNLNTLYKSYGTTIPQNDILSWLFNDSPQGNSLVQSSPETQQSMPRRSSQPLPSLQEQEVQSQVPLTSQFHPIPSPYGGSQFSPMADQIQSGLSVPVSSALPTGIPNYPFDMSAFSNGYGADANIFSTDDNPLDNILYKNYHTLQNSNQLVDTSKDDSLRSIGVSISSASPTNTVESSNDNTTENAQEEEHVFFNHREKNIPTNRHCFIEPSILNLMLQSIGVSRQDLPFDSNYPLEHRFSFYLYSYWKHFHSQFTILHKPSFDTKSAEPLLLIAMVSLGACYSFPENALLLAKESKKSAEFKFALQLAKPLRFSIFEHEDFKSPVKLWILQSLNMLEWVEKNFLTRRMHERAHLHHGTTAQLLRRSPLLGGNPTHRKKSHANSTSSSAGEESELEDKNNTSDTTDHDLFEKWVESEGMKRITFMTFYLDIIDFIKFRHNPQILFYQLQLLNLPCDDEHLWESTEVNGSFKKVVRRQRKLQDSNITTSLTTSNKKKKAKSDNFLAALKKILKSDKLIELKNKSIFCQKILLAGLISLMHQMQQSELQNSSSLLTIHNSNSNSKIWKEMLIRSFDNWNFEVMQTFKRSNNMGISMYSVPNSNVAFPIFYLTQIIGLPEINHYDIAIFAGSPANQSVDATLKDHFMVQQKLNNIWSKNNKNIENIRGIFYCYFFLWTLMIDENGNKLDWNPNCDYYDTVNAVSTATLVLWSYCFTVGGLESNKYTDGNSAMDPTICAEDGYDYLSRIMSTLLASQQSDKVNFGSVAKYCEVLQSIPNKQNISGLCFLMARKLMTSQWEVLREHAKLIFNCGYRSIGKRSVLCPDLFDNEFQ</sequence>
<dbReference type="InterPro" id="IPR036236">
    <property type="entry name" value="Znf_C2H2_sf"/>
</dbReference>
<dbReference type="GO" id="GO:0000785">
    <property type="term" value="C:chromatin"/>
    <property type="evidence" value="ECO:0000318"/>
    <property type="project" value="GO_Central"/>
</dbReference>
<dbReference type="SUPFAM" id="SSF57667">
    <property type="entry name" value="beta-beta-alpha zinc fingers"/>
    <property type="match status" value="1"/>
</dbReference>
<dbReference type="GO" id="GO:0008270">
    <property type="term" value="F:zinc ion binding"/>
    <property type="evidence" value="ECO:0007669"/>
    <property type="project" value="UniProtKB-KW"/>
</dbReference>
<name>A0A1D8PKE5_CANAL</name>
<reference evidence="11 12" key="1">
    <citation type="journal article" date="2004" name="Proc. Natl. Acad. Sci. U.S.A.">
        <title>The diploid genome sequence of Candida albicans.</title>
        <authorList>
            <person name="Jones T."/>
            <person name="Federspiel N.A."/>
            <person name="Chibana H."/>
            <person name="Dungan J."/>
            <person name="Kalman S."/>
            <person name="Magee B.B."/>
            <person name="Newport G."/>
            <person name="Thorstenson Y.R."/>
            <person name="Agabian N."/>
            <person name="Magee P.T."/>
            <person name="Davis R.W."/>
            <person name="Scherer S."/>
        </authorList>
    </citation>
    <scope>NUCLEOTIDE SEQUENCE [LARGE SCALE GENOMIC DNA]</scope>
    <source>
        <strain evidence="12">SC5314 / ATCC MYA-2876</strain>
    </source>
</reference>
<evidence type="ECO:0000256" key="7">
    <source>
        <dbReference type="PROSITE-ProRule" id="PRU00042"/>
    </source>
</evidence>
<dbReference type="AlphaFoldDB" id="A0A1D8PKE5"/>
<reference evidence="11 12" key="2">
    <citation type="journal article" date="2007" name="Genome Biol.">
        <title>Assembly of the Candida albicans genome into sixteen supercontigs aligned on the eight chromosomes.</title>
        <authorList>
            <person name="van het Hoog M."/>
            <person name="Rast T.J."/>
            <person name="Martchenko M."/>
            <person name="Grindle S."/>
            <person name="Dignard D."/>
            <person name="Hogues H."/>
            <person name="Cuomo C."/>
            <person name="Berriman M."/>
            <person name="Scherer S."/>
            <person name="Magee B.B."/>
            <person name="Whiteway M."/>
            <person name="Chibana H."/>
            <person name="Nantel A."/>
            <person name="Magee P.T."/>
        </authorList>
    </citation>
    <scope>GENOME REANNOTATION</scope>
    <source>
        <strain evidence="12">SC5314 / ATCC MYA-2876</strain>
    </source>
</reference>
<dbReference type="InParanoid" id="A0A1D8PKE5"/>
<proteinExistence type="predicted"/>
<dbReference type="GO" id="GO:0000981">
    <property type="term" value="F:DNA-binding transcription factor activity, RNA polymerase II-specific"/>
    <property type="evidence" value="ECO:0000318"/>
    <property type="project" value="GO_Central"/>
</dbReference>
<feature type="region of interest" description="Disordered" evidence="8">
    <location>
        <begin position="616"/>
        <end position="664"/>
    </location>
</feature>
<evidence type="ECO:0000313" key="12">
    <source>
        <dbReference type="Proteomes" id="UP000000559"/>
    </source>
</evidence>
<dbReference type="GO" id="GO:0005634">
    <property type="term" value="C:nucleus"/>
    <property type="evidence" value="ECO:0007669"/>
    <property type="project" value="UniProtKB-SubCell"/>
</dbReference>
<feature type="region of interest" description="Disordered" evidence="8">
    <location>
        <begin position="1"/>
        <end position="41"/>
    </location>
</feature>
<dbReference type="STRING" id="237561.A0A1D8PKE5"/>
<dbReference type="PROSITE" id="PS50157">
    <property type="entry name" value="ZINC_FINGER_C2H2_2"/>
    <property type="match status" value="1"/>
</dbReference>
<dbReference type="GeneID" id="3641765"/>
<dbReference type="FunCoup" id="A0A1D8PKE5">
    <property type="interactions" value="24"/>
</dbReference>
<protein>
    <recommendedName>
        <fullName evidence="9">C2H2-type domain-containing protein</fullName>
    </recommendedName>
</protein>
<keyword evidence="2" id="KW-0479">Metal-binding</keyword>
<dbReference type="InterPro" id="IPR051059">
    <property type="entry name" value="VerF-like"/>
</dbReference>
<dbReference type="KEGG" id="cal:CAALFM_C306150WA"/>
<feature type="region of interest" description="Disordered" evidence="8">
    <location>
        <begin position="118"/>
        <end position="188"/>
    </location>
</feature>
<keyword evidence="3" id="KW-0677">Repeat</keyword>
<accession>A0A1D8PKE5</accession>
<dbReference type="GO" id="GO:0006351">
    <property type="term" value="P:DNA-templated transcription"/>
    <property type="evidence" value="ECO:0007669"/>
    <property type="project" value="InterPro"/>
</dbReference>
<feature type="compositionally biased region" description="Polar residues" evidence="8">
    <location>
        <begin position="290"/>
        <end position="330"/>
    </location>
</feature>
<dbReference type="PANTHER" id="PTHR40626">
    <property type="entry name" value="MIP31509P"/>
    <property type="match status" value="1"/>
</dbReference>
<dbReference type="Pfam" id="PF04082">
    <property type="entry name" value="Fungal_trans"/>
    <property type="match status" value="1"/>
</dbReference>
<dbReference type="SMART" id="SM00355">
    <property type="entry name" value="ZnF_C2H2"/>
    <property type="match status" value="2"/>
</dbReference>
<dbReference type="Pfam" id="PF00096">
    <property type="entry name" value="zf-C2H2"/>
    <property type="match status" value="1"/>
</dbReference>
<dbReference type="CDD" id="cd12148">
    <property type="entry name" value="fungal_TF_MHR"/>
    <property type="match status" value="1"/>
</dbReference>
<keyword evidence="6" id="KW-0539">Nucleus</keyword>
<evidence type="ECO:0000256" key="5">
    <source>
        <dbReference type="ARBA" id="ARBA00022833"/>
    </source>
</evidence>
<comment type="subcellular location">
    <subcellularLocation>
        <location evidence="1">Nucleus</location>
    </subcellularLocation>
</comment>
<dbReference type="GO" id="GO:0000978">
    <property type="term" value="F:RNA polymerase II cis-regulatory region sequence-specific DNA binding"/>
    <property type="evidence" value="ECO:0000318"/>
    <property type="project" value="GO_Central"/>
</dbReference>
<keyword evidence="5" id="KW-0862">Zinc</keyword>
<evidence type="ECO:0000256" key="3">
    <source>
        <dbReference type="ARBA" id="ARBA00022737"/>
    </source>
</evidence>
<evidence type="ECO:0000313" key="10">
    <source>
        <dbReference type="CGD" id="CAL0000175561"/>
    </source>
</evidence>
<gene>
    <name evidence="11" type="ordered locus">CAALFM_C306150WA</name>
    <name evidence="10" type="ordered locus">orf19.7397</name>
</gene>
<feature type="region of interest" description="Disordered" evidence="8">
    <location>
        <begin position="290"/>
        <end position="336"/>
    </location>
</feature>
<dbReference type="VEuPathDB" id="FungiDB:C3_06150W_A"/>
<evidence type="ECO:0000256" key="4">
    <source>
        <dbReference type="ARBA" id="ARBA00022771"/>
    </source>
</evidence>
<dbReference type="OMA" id="ALTNTKW"/>
<evidence type="ECO:0000259" key="9">
    <source>
        <dbReference type="PROSITE" id="PS50157"/>
    </source>
</evidence>
<feature type="compositionally biased region" description="Low complexity" evidence="8">
    <location>
        <begin position="129"/>
        <end position="140"/>
    </location>
</feature>
<dbReference type="GO" id="GO:0006357">
    <property type="term" value="P:regulation of transcription by RNA polymerase II"/>
    <property type="evidence" value="ECO:0000318"/>
    <property type="project" value="GO_Central"/>
</dbReference>
<feature type="compositionally biased region" description="Low complexity" evidence="8">
    <location>
        <begin position="1"/>
        <end position="20"/>
    </location>
</feature>
<dbReference type="Gene3D" id="3.30.160.60">
    <property type="entry name" value="Classic Zinc Finger"/>
    <property type="match status" value="1"/>
</dbReference>
<reference evidence="11 12" key="3">
    <citation type="journal article" date="2013" name="Genome Biol.">
        <title>Assembly of a phased diploid Candida albicans genome facilitates allele-specific measurements and provides a simple model for repeat and indel structure.</title>
        <authorList>
            <person name="Muzzey D."/>
            <person name="Schwartz K."/>
            <person name="Weissman J.S."/>
            <person name="Sherlock G."/>
        </authorList>
    </citation>
    <scope>NUCLEOTIDE SEQUENCE [LARGE SCALE GENOMIC DNA]</scope>
    <source>
        <strain evidence="12">SC5314 / ATCC MYA-2876</strain>
    </source>
</reference>
<evidence type="ECO:0000256" key="8">
    <source>
        <dbReference type="SAM" id="MobiDB-lite"/>
    </source>
</evidence>
<dbReference type="CGD" id="CAL0000175561">
    <property type="gene designation" value="orf19.7397"/>
</dbReference>
<dbReference type="RefSeq" id="XP_716638.1">
    <property type="nucleotide sequence ID" value="XM_711545.1"/>
</dbReference>
<organism evidence="11 12">
    <name type="scientific">Candida albicans (strain SC5314 / ATCC MYA-2876)</name>
    <name type="common">Yeast</name>
    <dbReference type="NCBI Taxonomy" id="237561"/>
    <lineage>
        <taxon>Eukaryota</taxon>
        <taxon>Fungi</taxon>
        <taxon>Dikarya</taxon>
        <taxon>Ascomycota</taxon>
        <taxon>Saccharomycotina</taxon>
        <taxon>Pichiomycetes</taxon>
        <taxon>Debaryomycetaceae</taxon>
        <taxon>Candida/Lodderomyces clade</taxon>
        <taxon>Candida</taxon>
    </lineage>
</organism>
<evidence type="ECO:0000256" key="6">
    <source>
        <dbReference type="ARBA" id="ARBA00023242"/>
    </source>
</evidence>